<dbReference type="Proteomes" id="UP000777438">
    <property type="component" value="Unassembled WGS sequence"/>
</dbReference>
<protein>
    <submittedName>
        <fullName evidence="2">Uncharacterized protein</fullName>
    </submittedName>
</protein>
<keyword evidence="1" id="KW-0812">Transmembrane</keyword>
<dbReference type="EMBL" id="JAGPYM010000005">
    <property type="protein sequence ID" value="KAH6894156.1"/>
    <property type="molecule type" value="Genomic_DNA"/>
</dbReference>
<organism evidence="2 3">
    <name type="scientific">Thelonectria olida</name>
    <dbReference type="NCBI Taxonomy" id="1576542"/>
    <lineage>
        <taxon>Eukaryota</taxon>
        <taxon>Fungi</taxon>
        <taxon>Dikarya</taxon>
        <taxon>Ascomycota</taxon>
        <taxon>Pezizomycotina</taxon>
        <taxon>Sordariomycetes</taxon>
        <taxon>Hypocreomycetidae</taxon>
        <taxon>Hypocreales</taxon>
        <taxon>Nectriaceae</taxon>
        <taxon>Thelonectria</taxon>
    </lineage>
</organism>
<proteinExistence type="predicted"/>
<reference evidence="2 3" key="1">
    <citation type="journal article" date="2021" name="Nat. Commun.">
        <title>Genetic determinants of endophytism in the Arabidopsis root mycobiome.</title>
        <authorList>
            <person name="Mesny F."/>
            <person name="Miyauchi S."/>
            <person name="Thiergart T."/>
            <person name="Pickel B."/>
            <person name="Atanasova L."/>
            <person name="Karlsson M."/>
            <person name="Huettel B."/>
            <person name="Barry K.W."/>
            <person name="Haridas S."/>
            <person name="Chen C."/>
            <person name="Bauer D."/>
            <person name="Andreopoulos W."/>
            <person name="Pangilinan J."/>
            <person name="LaButti K."/>
            <person name="Riley R."/>
            <person name="Lipzen A."/>
            <person name="Clum A."/>
            <person name="Drula E."/>
            <person name="Henrissat B."/>
            <person name="Kohler A."/>
            <person name="Grigoriev I.V."/>
            <person name="Martin F.M."/>
            <person name="Hacquard S."/>
        </authorList>
    </citation>
    <scope>NUCLEOTIDE SEQUENCE [LARGE SCALE GENOMIC DNA]</scope>
    <source>
        <strain evidence="2 3">MPI-CAGE-CH-0241</strain>
    </source>
</reference>
<evidence type="ECO:0000256" key="1">
    <source>
        <dbReference type="SAM" id="Phobius"/>
    </source>
</evidence>
<keyword evidence="3" id="KW-1185">Reference proteome</keyword>
<gene>
    <name evidence="2" type="ORF">B0T10DRAFT_479664</name>
</gene>
<feature type="transmembrane region" description="Helical" evidence="1">
    <location>
        <begin position="20"/>
        <end position="40"/>
    </location>
</feature>
<dbReference type="AlphaFoldDB" id="A0A9P8WCH0"/>
<keyword evidence="1" id="KW-0472">Membrane</keyword>
<comment type="caution">
    <text evidence="2">The sequence shown here is derived from an EMBL/GenBank/DDBJ whole genome shotgun (WGS) entry which is preliminary data.</text>
</comment>
<accession>A0A9P8WCH0</accession>
<evidence type="ECO:0000313" key="3">
    <source>
        <dbReference type="Proteomes" id="UP000777438"/>
    </source>
</evidence>
<name>A0A9P8WCH0_9HYPO</name>
<sequence>MTLGVDLYVGVRGGVLRSRLRSTVFTNEFLVLVLLVLLLLDTGTAVTFFFTRNSDLFFTVVLLFAARRNDFSSGGRERRVLTFPSGLWLWGFDLNLFLNLSSGGLSLGLGLLVPICRWEDAEGDGDAGLKVQIDDFCRRERTFSYNLPKLSKG</sequence>
<keyword evidence="1" id="KW-1133">Transmembrane helix</keyword>
<evidence type="ECO:0000313" key="2">
    <source>
        <dbReference type="EMBL" id="KAH6894156.1"/>
    </source>
</evidence>